<name>A0AAD4D4M9_9FUNG</name>
<dbReference type="AlphaFoldDB" id="A0AAD4D4M9"/>
<evidence type="ECO:0000313" key="1">
    <source>
        <dbReference type="EMBL" id="KAG0264914.1"/>
    </source>
</evidence>
<comment type="caution">
    <text evidence="1">The sequence shown here is derived from an EMBL/GenBank/DDBJ whole genome shotgun (WGS) entry which is preliminary data.</text>
</comment>
<reference evidence="1" key="1">
    <citation type="journal article" date="2020" name="Fungal Divers.">
        <title>Resolving the Mortierellaceae phylogeny through synthesis of multi-gene phylogenetics and phylogenomics.</title>
        <authorList>
            <person name="Vandepol N."/>
            <person name="Liber J."/>
            <person name="Desiro A."/>
            <person name="Na H."/>
            <person name="Kennedy M."/>
            <person name="Barry K."/>
            <person name="Grigoriev I.V."/>
            <person name="Miller A.N."/>
            <person name="O'Donnell K."/>
            <person name="Stajich J.E."/>
            <person name="Bonito G."/>
        </authorList>
    </citation>
    <scope>NUCLEOTIDE SEQUENCE</scope>
    <source>
        <strain evidence="1">NRRL 28262</strain>
    </source>
</reference>
<accession>A0AAD4D4M9</accession>
<dbReference type="EMBL" id="JAAAIL010001794">
    <property type="protein sequence ID" value="KAG0264914.1"/>
    <property type="molecule type" value="Genomic_DNA"/>
</dbReference>
<sequence>MSDASQDVAAAKSRWGFDVNLVRKASYEDLEFDFTGSDPLKTPVTSTKVAIELIPLPGFSYPVVQARGKANIVIVSLVDLKFANIGKFKLFTSGMASVDTDWEPASMKGSNVRTTFTRTDMATNPDKIPEYSTFLAGLILTPSYTYELIGTTDVIIRLSVPGASMLPYGDSAPTKDITINGIGVSTTITLGGYDGFRALEVIGEPTLQQNDITGFVLTLNLNFKIFGDVSLQVVNSTGISIGTAVLKDFKVKPGDNNPILAVVTGDSTDAFNAVSGLRTAGETFTLTGFERSHKNLGVAGALAGLKIELPIPVIKEI</sequence>
<gene>
    <name evidence="1" type="ORF">BGZ95_003464</name>
</gene>
<organism evidence="1 2">
    <name type="scientific">Linnemannia exigua</name>
    <dbReference type="NCBI Taxonomy" id="604196"/>
    <lineage>
        <taxon>Eukaryota</taxon>
        <taxon>Fungi</taxon>
        <taxon>Fungi incertae sedis</taxon>
        <taxon>Mucoromycota</taxon>
        <taxon>Mortierellomycotina</taxon>
        <taxon>Mortierellomycetes</taxon>
        <taxon>Mortierellales</taxon>
        <taxon>Mortierellaceae</taxon>
        <taxon>Linnemannia</taxon>
    </lineage>
</organism>
<keyword evidence="2" id="KW-1185">Reference proteome</keyword>
<dbReference type="Proteomes" id="UP001194580">
    <property type="component" value="Unassembled WGS sequence"/>
</dbReference>
<evidence type="ECO:0000313" key="2">
    <source>
        <dbReference type="Proteomes" id="UP001194580"/>
    </source>
</evidence>
<protein>
    <submittedName>
        <fullName evidence="1">Uncharacterized protein</fullName>
    </submittedName>
</protein>
<proteinExistence type="predicted"/>